<dbReference type="Proteomes" id="UP000590740">
    <property type="component" value="Unassembled WGS sequence"/>
</dbReference>
<comment type="caution">
    <text evidence="1">The sequence shown here is derived from an EMBL/GenBank/DDBJ whole genome shotgun (WGS) entry which is preliminary data.</text>
</comment>
<sequence length="314" mass="36155">MKLNQKVLLKHRAEYLIHAPDYLRKFFACILPKVLKGKPQAPKHCAYPYEGDGVFGKKSSETPGSYEFTYRGGYDFDTDLYLKVTLDEMKQIADGRKSILKFWRCTFPECDRSLHSPDATMPGCCSDKCERAQWSKKQIAADRRREKRFQKWGMGMMEEAQANAPETKPKKYPVRVIRYVECPTLGRLVDMGRKKCASQITAFDGTDGKPVRFLRLDQTSRIVNAGGTTLKFSDDRISVGAIAWEIANLKVTWGTQNRLRFAPERPIPGVRDLWLHSMSADVNYWWEPLICRPKHIPTPDDFDIAVMMGFKERQ</sequence>
<name>A0A7W7YAZ8_9BACT</name>
<dbReference type="EMBL" id="JACHIG010000004">
    <property type="protein sequence ID" value="MBB5032770.1"/>
    <property type="molecule type" value="Genomic_DNA"/>
</dbReference>
<proteinExistence type="predicted"/>
<keyword evidence="2" id="KW-1185">Reference proteome</keyword>
<protein>
    <submittedName>
        <fullName evidence="1">Uncharacterized protein</fullName>
    </submittedName>
</protein>
<gene>
    <name evidence="1" type="ORF">HNQ65_002352</name>
</gene>
<evidence type="ECO:0000313" key="2">
    <source>
        <dbReference type="Proteomes" id="UP000590740"/>
    </source>
</evidence>
<accession>A0A7W7YAZ8</accession>
<organism evidence="1 2">
    <name type="scientific">Prosthecobacter vanneervenii</name>
    <dbReference type="NCBI Taxonomy" id="48466"/>
    <lineage>
        <taxon>Bacteria</taxon>
        <taxon>Pseudomonadati</taxon>
        <taxon>Verrucomicrobiota</taxon>
        <taxon>Verrucomicrobiia</taxon>
        <taxon>Verrucomicrobiales</taxon>
        <taxon>Verrucomicrobiaceae</taxon>
        <taxon>Prosthecobacter</taxon>
    </lineage>
</organism>
<reference evidence="1 2" key="1">
    <citation type="submission" date="2020-08" db="EMBL/GenBank/DDBJ databases">
        <title>Genomic Encyclopedia of Type Strains, Phase IV (KMG-IV): sequencing the most valuable type-strain genomes for metagenomic binning, comparative biology and taxonomic classification.</title>
        <authorList>
            <person name="Goeker M."/>
        </authorList>
    </citation>
    <scope>NUCLEOTIDE SEQUENCE [LARGE SCALE GENOMIC DNA]</scope>
    <source>
        <strain evidence="1 2">DSM 12252</strain>
    </source>
</reference>
<dbReference type="AlphaFoldDB" id="A0A7W7YAZ8"/>
<dbReference type="RefSeq" id="WP_184339681.1">
    <property type="nucleotide sequence ID" value="NZ_JACHIG010000004.1"/>
</dbReference>
<evidence type="ECO:0000313" key="1">
    <source>
        <dbReference type="EMBL" id="MBB5032770.1"/>
    </source>
</evidence>